<organism evidence="1 2">
    <name type="scientific">Helicobacter valdiviensis</name>
    <dbReference type="NCBI Taxonomy" id="1458358"/>
    <lineage>
        <taxon>Bacteria</taxon>
        <taxon>Pseudomonadati</taxon>
        <taxon>Campylobacterota</taxon>
        <taxon>Epsilonproteobacteria</taxon>
        <taxon>Campylobacterales</taxon>
        <taxon>Helicobacteraceae</taxon>
        <taxon>Helicobacter</taxon>
    </lineage>
</organism>
<sequence>MKKAISLQYFVFLLQNEKVFCEEKLEEFSKRKYKKLAFLIKKRLDIPLELAFRMLFYPNYTLNIELSFSVYKEKQDRYLTKKPNFFKRILKHFSTHKITISNQKLLLDDELINDDLAQKIWLIL</sequence>
<evidence type="ECO:0000313" key="1">
    <source>
        <dbReference type="EMBL" id="PZT47487.1"/>
    </source>
</evidence>
<name>A0A2W6MSL9_9HELI</name>
<dbReference type="RefSeq" id="WP_111230437.1">
    <property type="nucleotide sequence ID" value="NZ_NBIU01000032.1"/>
</dbReference>
<comment type="caution">
    <text evidence="1">The sequence shown here is derived from an EMBL/GenBank/DDBJ whole genome shotgun (WGS) entry which is preliminary data.</text>
</comment>
<dbReference type="Proteomes" id="UP000249746">
    <property type="component" value="Unassembled WGS sequence"/>
</dbReference>
<protein>
    <submittedName>
        <fullName evidence="1">Uncharacterized protein</fullName>
    </submittedName>
</protein>
<dbReference type="EMBL" id="NBIU01000032">
    <property type="protein sequence ID" value="PZT47487.1"/>
    <property type="molecule type" value="Genomic_DNA"/>
</dbReference>
<dbReference type="OrthoDB" id="5326158at2"/>
<evidence type="ECO:0000313" key="2">
    <source>
        <dbReference type="Proteomes" id="UP000249746"/>
    </source>
</evidence>
<dbReference type="AlphaFoldDB" id="A0A2W6MSL9"/>
<proteinExistence type="predicted"/>
<reference evidence="1 2" key="1">
    <citation type="submission" date="2017-03" db="EMBL/GenBank/DDBJ databases">
        <title>Genomic and clinical evidence uncovers the enterohepatic species Helicobacter valdiviensis as a potential human intestinal pathogen.</title>
        <authorList>
            <person name="Fresia P."/>
            <person name="Jara R."/>
            <person name="Sierra R."/>
            <person name="Ferres I."/>
            <person name="Greif G."/>
            <person name="Iraola G."/>
            <person name="Collado L."/>
        </authorList>
    </citation>
    <scope>NUCLEOTIDE SEQUENCE [LARGE SCALE GENOMIC DNA]</scope>
    <source>
        <strain evidence="1 2">WBE14</strain>
    </source>
</reference>
<gene>
    <name evidence="1" type="ORF">B6S12_08825</name>
</gene>
<accession>A0A2W6MSL9</accession>
<keyword evidence="2" id="KW-1185">Reference proteome</keyword>